<protein>
    <submittedName>
        <fullName evidence="1">Uncharacterized protein</fullName>
    </submittedName>
</protein>
<dbReference type="Proteomes" id="UP000422648">
    <property type="component" value="Segment"/>
</dbReference>
<name>A0A5S9BZD6_9CAUD</name>
<dbReference type="KEGG" id="vg:55802948"/>
<accession>A0A5S9BZD6</accession>
<organism evidence="1 2">
    <name type="scientific">Tenacibaculum phage PTm1</name>
    <dbReference type="NCBI Taxonomy" id="2547425"/>
    <lineage>
        <taxon>Viruses</taxon>
        <taxon>Duplodnaviria</taxon>
        <taxon>Heunggongvirae</taxon>
        <taxon>Uroviricota</taxon>
        <taxon>Caudoviricetes</taxon>
        <taxon>Shirahamavirus</taxon>
        <taxon>Shirahamavirus PTm1</taxon>
    </lineage>
</organism>
<evidence type="ECO:0000313" key="1">
    <source>
        <dbReference type="EMBL" id="BBI90535.1"/>
    </source>
</evidence>
<dbReference type="EMBL" id="AP019524">
    <property type="protein sequence ID" value="BBI90535.1"/>
    <property type="molecule type" value="Genomic_DNA"/>
</dbReference>
<reference evidence="1 2" key="1">
    <citation type="journal article" date="2019" name="Arch. Virol.">
        <title>A novel jumbo Tenacibaculum maritimum lytic phage with head-fiber-like appendages.</title>
        <authorList>
            <person name="Kawato Y."/>
            <person name="Istiqomah I."/>
            <person name="Gaafar A.Y."/>
            <person name="Hanaoka M."/>
            <person name="Ishimaru K."/>
            <person name="Yasuike M."/>
            <person name="Nishiki I."/>
            <person name="Nakamura Y."/>
            <person name="Fujiwara A."/>
            <person name="Nakai T."/>
        </authorList>
    </citation>
    <scope>NUCLEOTIDE SEQUENCE [LARGE SCALE GENOMIC DNA]</scope>
    <source>
        <strain evidence="1 2">PTm1</strain>
    </source>
</reference>
<sequence>MASDKLITIRNKEYVILAEKPNKYENLYKGCDTEVLLGIRGKRGNLLKTLYTSAYDAKTGKTYIPLAYPFATLQEIINSENSCGWNILTKN</sequence>
<keyword evidence="2" id="KW-1185">Reference proteome</keyword>
<proteinExistence type="predicted"/>
<dbReference type="RefSeq" id="YP_009873827.1">
    <property type="nucleotide sequence ID" value="NC_049340.1"/>
</dbReference>
<evidence type="ECO:0000313" key="2">
    <source>
        <dbReference type="Proteomes" id="UP000422648"/>
    </source>
</evidence>
<dbReference type="GeneID" id="55802948"/>